<sequence length="222" mass="24083">MTSSGAPRSGMTISALIYCRVSTEEQGMSGFSLEHQADVCAAAAHGRGWDVRRTLRERASGKSTAHRPVLASALEDLSSGAAGALIVSRLDRLSRSTADFYMLMDRAAKEGWSLVCLEPAVDMSSPFGRAMAGMAAVFAQLERELISQRQRDSAAIRKAKGIYSNGSERRRVDEGVAREILRMRGRGMSYVKIARALEIEGYRPPRGGAWSISTVRAVISRG</sequence>
<dbReference type="Pfam" id="PF00239">
    <property type="entry name" value="Resolvase"/>
    <property type="match status" value="1"/>
</dbReference>
<dbReference type="Pfam" id="PF07508">
    <property type="entry name" value="Recombinase"/>
    <property type="match status" value="1"/>
</dbReference>
<dbReference type="SMART" id="SM00857">
    <property type="entry name" value="Resolvase"/>
    <property type="match status" value="1"/>
</dbReference>
<evidence type="ECO:0000256" key="3">
    <source>
        <dbReference type="ARBA" id="ARBA00023172"/>
    </source>
</evidence>
<keyword evidence="2" id="KW-0238">DNA-binding</keyword>
<evidence type="ECO:0000313" key="6">
    <source>
        <dbReference type="EMBL" id="UTI65634.1"/>
    </source>
</evidence>
<dbReference type="EMBL" id="CP098502">
    <property type="protein sequence ID" value="UTI65634.1"/>
    <property type="molecule type" value="Genomic_DNA"/>
</dbReference>
<name>A0ABY5DYK5_9ACTN</name>
<dbReference type="PROSITE" id="PS00397">
    <property type="entry name" value="RECOMBINASES_1"/>
    <property type="match status" value="1"/>
</dbReference>
<proteinExistence type="predicted"/>
<keyword evidence="3" id="KW-0233">DNA recombination</keyword>
<dbReference type="InterPro" id="IPR036162">
    <property type="entry name" value="Resolvase-like_N_sf"/>
</dbReference>
<gene>
    <name evidence="6" type="ORF">NBH00_05335</name>
</gene>
<dbReference type="InterPro" id="IPR011109">
    <property type="entry name" value="DNA_bind_recombinase_dom"/>
</dbReference>
<evidence type="ECO:0000256" key="1">
    <source>
        <dbReference type="ARBA" id="ARBA00022908"/>
    </source>
</evidence>
<accession>A0ABY5DYK5</accession>
<dbReference type="PANTHER" id="PTHR30461">
    <property type="entry name" value="DNA-INVERTASE FROM LAMBDOID PROPHAGE"/>
    <property type="match status" value="1"/>
</dbReference>
<keyword evidence="7" id="KW-1185">Reference proteome</keyword>
<organism evidence="6 7">
    <name type="scientific">Paraconexibacter antarcticus</name>
    <dbReference type="NCBI Taxonomy" id="2949664"/>
    <lineage>
        <taxon>Bacteria</taxon>
        <taxon>Bacillati</taxon>
        <taxon>Actinomycetota</taxon>
        <taxon>Thermoleophilia</taxon>
        <taxon>Solirubrobacterales</taxon>
        <taxon>Paraconexibacteraceae</taxon>
        <taxon>Paraconexibacter</taxon>
    </lineage>
</organism>
<dbReference type="CDD" id="cd03768">
    <property type="entry name" value="SR_ResInv"/>
    <property type="match status" value="1"/>
</dbReference>
<dbReference type="InterPro" id="IPR006119">
    <property type="entry name" value="Resolv_N"/>
</dbReference>
<dbReference type="PROSITE" id="PS51736">
    <property type="entry name" value="RECOMBINASES_3"/>
    <property type="match status" value="1"/>
</dbReference>
<feature type="active site" description="O-(5'-phospho-DNA)-serine intermediate" evidence="4">
    <location>
        <position position="22"/>
    </location>
</feature>
<evidence type="ECO:0000256" key="4">
    <source>
        <dbReference type="PROSITE-ProRule" id="PRU10137"/>
    </source>
</evidence>
<dbReference type="InterPro" id="IPR006118">
    <property type="entry name" value="Recombinase_CS"/>
</dbReference>
<reference evidence="6 7" key="1">
    <citation type="submission" date="2022-06" db="EMBL/GenBank/DDBJ databases">
        <title>Paraconexibacter antarcticus.</title>
        <authorList>
            <person name="Kim C.S."/>
        </authorList>
    </citation>
    <scope>NUCLEOTIDE SEQUENCE [LARGE SCALE GENOMIC DNA]</scope>
    <source>
        <strain evidence="6 7">02-257</strain>
    </source>
</reference>
<dbReference type="PANTHER" id="PTHR30461:SF2">
    <property type="entry name" value="SERINE RECOMBINASE PINE-RELATED"/>
    <property type="match status" value="1"/>
</dbReference>
<keyword evidence="1" id="KW-0229">DNA integration</keyword>
<evidence type="ECO:0000313" key="7">
    <source>
        <dbReference type="Proteomes" id="UP001056035"/>
    </source>
</evidence>
<dbReference type="RefSeq" id="WP_254572313.1">
    <property type="nucleotide sequence ID" value="NZ_CP098502.1"/>
</dbReference>
<dbReference type="InterPro" id="IPR050639">
    <property type="entry name" value="SSR_resolvase"/>
</dbReference>
<dbReference type="Proteomes" id="UP001056035">
    <property type="component" value="Chromosome"/>
</dbReference>
<evidence type="ECO:0000256" key="2">
    <source>
        <dbReference type="ARBA" id="ARBA00023125"/>
    </source>
</evidence>
<dbReference type="Gene3D" id="3.40.50.1390">
    <property type="entry name" value="Resolvase, N-terminal catalytic domain"/>
    <property type="match status" value="1"/>
</dbReference>
<dbReference type="SUPFAM" id="SSF53041">
    <property type="entry name" value="Resolvase-like"/>
    <property type="match status" value="1"/>
</dbReference>
<protein>
    <submittedName>
        <fullName evidence="6">Recombinase family protein</fullName>
    </submittedName>
</protein>
<evidence type="ECO:0000259" key="5">
    <source>
        <dbReference type="PROSITE" id="PS51736"/>
    </source>
</evidence>
<feature type="domain" description="Resolvase/invertase-type recombinase catalytic" evidence="5">
    <location>
        <begin position="14"/>
        <end position="161"/>
    </location>
</feature>